<dbReference type="RefSeq" id="XP_016488884.1">
    <property type="nucleotide sequence ID" value="XM_016633398.1"/>
</dbReference>
<reference evidence="2" key="1">
    <citation type="submission" date="2025-08" db="UniProtKB">
        <authorList>
            <consortium name="RefSeq"/>
        </authorList>
    </citation>
    <scope>IDENTIFICATION</scope>
</reference>
<evidence type="ECO:0000313" key="2">
    <source>
        <dbReference type="RefSeq" id="XP_016488884.1"/>
    </source>
</evidence>
<dbReference type="PaxDb" id="4097-A0A1S4BJ67"/>
<dbReference type="CDD" id="cd18186">
    <property type="entry name" value="BTB_POZ_ZBTB_KLHL-like"/>
    <property type="match status" value="1"/>
</dbReference>
<protein>
    <submittedName>
        <fullName evidence="2">BTB/POZ domain-containing protein FBL11</fullName>
    </submittedName>
</protein>
<name>A0A1S4BJ67_TOBAC</name>
<dbReference type="InterPro" id="IPR011333">
    <property type="entry name" value="SKP1/BTB/POZ_sf"/>
</dbReference>
<organism evidence="2">
    <name type="scientific">Nicotiana tabacum</name>
    <name type="common">Common tobacco</name>
    <dbReference type="NCBI Taxonomy" id="4097"/>
    <lineage>
        <taxon>Eukaryota</taxon>
        <taxon>Viridiplantae</taxon>
        <taxon>Streptophyta</taxon>
        <taxon>Embryophyta</taxon>
        <taxon>Tracheophyta</taxon>
        <taxon>Spermatophyta</taxon>
        <taxon>Magnoliopsida</taxon>
        <taxon>eudicotyledons</taxon>
        <taxon>Gunneridae</taxon>
        <taxon>Pentapetalae</taxon>
        <taxon>asterids</taxon>
        <taxon>lamiids</taxon>
        <taxon>Solanales</taxon>
        <taxon>Solanaceae</taxon>
        <taxon>Nicotianoideae</taxon>
        <taxon>Nicotianeae</taxon>
        <taxon>Nicotiana</taxon>
    </lineage>
</organism>
<comment type="pathway">
    <text evidence="1">Protein modification; protein ubiquitination.</text>
</comment>
<dbReference type="OrthoDB" id="775260at2759"/>
<dbReference type="Gene3D" id="3.30.710.10">
    <property type="entry name" value="Potassium Channel Kv1.1, Chain A"/>
    <property type="match status" value="1"/>
</dbReference>
<feature type="non-terminal residue" evidence="2">
    <location>
        <position position="118"/>
    </location>
</feature>
<evidence type="ECO:0000256" key="1">
    <source>
        <dbReference type="ARBA" id="ARBA00004906"/>
    </source>
</evidence>
<dbReference type="KEGG" id="nta:107808835"/>
<gene>
    <name evidence="2" type="primary">LOC107808835</name>
</gene>
<proteinExistence type="predicted"/>
<sequence>MESNVDATDGETVILNCIDPNASSLHEDNEEIVISTVEVSQWDLSSLAHRPIIKIKANRQRLVQQSSYFHGLLCGSFSESCFDSISIHWDMESLLSMLRFLFGCSLDLTSENFLPLYE</sequence>
<dbReference type="SUPFAM" id="SSF54695">
    <property type="entry name" value="POZ domain"/>
    <property type="match status" value="1"/>
</dbReference>
<accession>A0A1S4BJ67</accession>
<dbReference type="AlphaFoldDB" id="A0A1S4BJ67"/>